<dbReference type="SUPFAM" id="SSF53850">
    <property type="entry name" value="Periplasmic binding protein-like II"/>
    <property type="match status" value="1"/>
</dbReference>
<dbReference type="InterPro" id="IPR050490">
    <property type="entry name" value="Bact_solute-bd_prot1"/>
</dbReference>
<protein>
    <recommendedName>
        <fullName evidence="3">ABC transporter substrate-binding protein</fullName>
    </recommendedName>
</protein>
<dbReference type="EMBL" id="CAKMMW010000002">
    <property type="protein sequence ID" value="CAH1195538.1"/>
    <property type="molecule type" value="Genomic_DNA"/>
</dbReference>
<accession>A0ABN8G6K6</accession>
<dbReference type="Pfam" id="PF01547">
    <property type="entry name" value="SBP_bac_1"/>
    <property type="match status" value="1"/>
</dbReference>
<proteinExistence type="predicted"/>
<comment type="caution">
    <text evidence="1">The sequence shown here is derived from an EMBL/GenBank/DDBJ whole genome shotgun (WGS) entry which is preliminary data.</text>
</comment>
<dbReference type="PANTHER" id="PTHR43649:SF12">
    <property type="entry name" value="DIACETYLCHITOBIOSE BINDING PROTEIN DASA"/>
    <property type="match status" value="1"/>
</dbReference>
<gene>
    <name evidence="1" type="ORF">PAECIP111891_00694</name>
</gene>
<reference evidence="1" key="1">
    <citation type="submission" date="2022-01" db="EMBL/GenBank/DDBJ databases">
        <authorList>
            <person name="Criscuolo A."/>
        </authorList>
    </citation>
    <scope>NUCLEOTIDE SEQUENCE</scope>
    <source>
        <strain evidence="1">CIP111891</strain>
    </source>
</reference>
<dbReference type="PANTHER" id="PTHR43649">
    <property type="entry name" value="ARABINOSE-BINDING PROTEIN-RELATED"/>
    <property type="match status" value="1"/>
</dbReference>
<dbReference type="InterPro" id="IPR006059">
    <property type="entry name" value="SBP"/>
</dbReference>
<dbReference type="CDD" id="cd14748">
    <property type="entry name" value="PBP2_UgpB"/>
    <property type="match status" value="1"/>
</dbReference>
<keyword evidence="2" id="KW-1185">Reference proteome</keyword>
<evidence type="ECO:0000313" key="2">
    <source>
        <dbReference type="Proteomes" id="UP000838821"/>
    </source>
</evidence>
<dbReference type="RefSeq" id="WP_236284651.1">
    <property type="nucleotide sequence ID" value="NZ_CAKMMW010000002.1"/>
</dbReference>
<evidence type="ECO:0000313" key="1">
    <source>
        <dbReference type="EMBL" id="CAH1195538.1"/>
    </source>
</evidence>
<organism evidence="1 2">
    <name type="scientific">Paenibacillus allorhizoplanae</name>
    <dbReference type="NCBI Taxonomy" id="2905648"/>
    <lineage>
        <taxon>Bacteria</taxon>
        <taxon>Bacillati</taxon>
        <taxon>Bacillota</taxon>
        <taxon>Bacilli</taxon>
        <taxon>Bacillales</taxon>
        <taxon>Paenibacillaceae</taxon>
        <taxon>Paenibacillus</taxon>
    </lineage>
</organism>
<dbReference type="Gene3D" id="3.40.190.10">
    <property type="entry name" value="Periplasmic binding protein-like II"/>
    <property type="match status" value="1"/>
</dbReference>
<sequence>MEAIHLSGRQRLGNQAAKATCFLLLLSTCTVGCDSKKDPTFDEPTASKLRITFWTPFSGGDGQFMAELIQQYNNENKDHVKIEQINNNSGDYYTKLSTAIVTEEAPDIAIVHSAKYSQYAPAGFLTDLNALAIEAGVHWDDFNQTILQSTLADNKHLGIPLDTHLEVMYYNKDWLRLAGLLDEKEKPIMASGEAGYLEFLEKIRASVPSNVTPLAEPNVRIDSFWIWYSFYNQMNQDGGRFYTDDGKEAAIDNPSALKSLEFVNSLYTKKLILPNINDQIQSFVKGTAATLISGVWGTGTFEQASDLHFGVTKIPQIYDHPASWGDSHTFSLPYHEKPDKQKQLAALKFANWVAAHGASWAKAGHIPAVKNAVASEEFQKLKYRPDYASAADDVKYFPNQPRQGTINDEIVREFEKMMAGQITPQEVLQNAQKIINTNLQIQQNTIAK</sequence>
<name>A0ABN8G6K6_9BACL</name>
<dbReference type="Proteomes" id="UP000838821">
    <property type="component" value="Unassembled WGS sequence"/>
</dbReference>
<evidence type="ECO:0008006" key="3">
    <source>
        <dbReference type="Google" id="ProtNLM"/>
    </source>
</evidence>